<name>A0A1I7Z2D0_9BILA</name>
<proteinExistence type="predicted"/>
<sequence length="177" mass="19234">MPSFKEWTSAKSDQRIVIRKYGSGPENPQPVCPLLPEARVLVDHKCIVRGSGSCSGRNQFGKWPQRGINDRSAKLLFSGSHAVCKKALGRVLAADFRVDYADCRRSAPAGTTSTQLAPETPKPTSPGNCPEDPLCAEFGTRKVTSGSCGRGGEGYGGYRVHFEDIEQLEVEVFRSLC</sequence>
<organism evidence="2 3">
    <name type="scientific">Steinernema glaseri</name>
    <dbReference type="NCBI Taxonomy" id="37863"/>
    <lineage>
        <taxon>Eukaryota</taxon>
        <taxon>Metazoa</taxon>
        <taxon>Ecdysozoa</taxon>
        <taxon>Nematoda</taxon>
        <taxon>Chromadorea</taxon>
        <taxon>Rhabditida</taxon>
        <taxon>Tylenchina</taxon>
        <taxon>Panagrolaimomorpha</taxon>
        <taxon>Strongyloidoidea</taxon>
        <taxon>Steinernematidae</taxon>
        <taxon>Steinernema</taxon>
    </lineage>
</organism>
<evidence type="ECO:0000256" key="1">
    <source>
        <dbReference type="SAM" id="MobiDB-lite"/>
    </source>
</evidence>
<reference evidence="3" key="1">
    <citation type="submission" date="2016-11" db="UniProtKB">
        <authorList>
            <consortium name="WormBaseParasite"/>
        </authorList>
    </citation>
    <scope>IDENTIFICATION</scope>
</reference>
<dbReference type="WBParaSite" id="L893_g22147.t1">
    <property type="protein sequence ID" value="L893_g22147.t1"/>
    <property type="gene ID" value="L893_g22147"/>
</dbReference>
<feature type="region of interest" description="Disordered" evidence="1">
    <location>
        <begin position="107"/>
        <end position="130"/>
    </location>
</feature>
<keyword evidence="2" id="KW-1185">Reference proteome</keyword>
<evidence type="ECO:0000313" key="3">
    <source>
        <dbReference type="WBParaSite" id="L893_g22147.t1"/>
    </source>
</evidence>
<dbReference type="Proteomes" id="UP000095287">
    <property type="component" value="Unplaced"/>
</dbReference>
<protein>
    <submittedName>
        <fullName evidence="3">SUEL-type lectin domain-containing protein</fullName>
    </submittedName>
</protein>
<evidence type="ECO:0000313" key="2">
    <source>
        <dbReference type="Proteomes" id="UP000095287"/>
    </source>
</evidence>
<dbReference type="AlphaFoldDB" id="A0A1I7Z2D0"/>
<accession>A0A1I7Z2D0</accession>